<dbReference type="Gene3D" id="1.10.630.10">
    <property type="entry name" value="Cytochrome P450"/>
    <property type="match status" value="1"/>
</dbReference>
<dbReference type="PANTHER" id="PTHR46696">
    <property type="entry name" value="P450, PUTATIVE (EUROFUNG)-RELATED"/>
    <property type="match status" value="1"/>
</dbReference>
<name>A0ABX0J359_9BACL</name>
<keyword evidence="3 4" id="KW-0503">Monooxygenase</keyword>
<dbReference type="Proteomes" id="UP001165962">
    <property type="component" value="Unassembled WGS sequence"/>
</dbReference>
<dbReference type="PRINTS" id="PR00359">
    <property type="entry name" value="BP450"/>
</dbReference>
<comment type="caution">
    <text evidence="5">The sequence shown here is derived from an EMBL/GenBank/DDBJ whole genome shotgun (WGS) entry which is preliminary data.</text>
</comment>
<keyword evidence="6" id="KW-1185">Reference proteome</keyword>
<evidence type="ECO:0000313" key="5">
    <source>
        <dbReference type="EMBL" id="NHN30802.1"/>
    </source>
</evidence>
<comment type="similarity">
    <text evidence="1 4">Belongs to the cytochrome P450 family.</text>
</comment>
<evidence type="ECO:0000256" key="3">
    <source>
        <dbReference type="ARBA" id="ARBA00023033"/>
    </source>
</evidence>
<keyword evidence="4" id="KW-0479">Metal-binding</keyword>
<keyword evidence="4" id="KW-0408">Iron</keyword>
<keyword evidence="2 4" id="KW-0349">Heme</keyword>
<dbReference type="InterPro" id="IPR036396">
    <property type="entry name" value="Cyt_P450_sf"/>
</dbReference>
<dbReference type="SUPFAM" id="SSF48264">
    <property type="entry name" value="Cytochrome P450"/>
    <property type="match status" value="1"/>
</dbReference>
<proteinExistence type="inferred from homology"/>
<dbReference type="Pfam" id="PF00067">
    <property type="entry name" value="p450"/>
    <property type="match status" value="1"/>
</dbReference>
<keyword evidence="4" id="KW-0560">Oxidoreductase</keyword>
<reference evidence="5" key="1">
    <citation type="submission" date="2020-03" db="EMBL/GenBank/DDBJ databases">
        <title>Draft sequencing of Paenibacilllus sp. S3N08.</title>
        <authorList>
            <person name="Kim D.-U."/>
        </authorList>
    </citation>
    <scope>NUCLEOTIDE SEQUENCE</scope>
    <source>
        <strain evidence="5">S3N08</strain>
    </source>
</reference>
<protein>
    <submittedName>
        <fullName evidence="5">Cytochrome P450</fullName>
    </submittedName>
</protein>
<dbReference type="InterPro" id="IPR017972">
    <property type="entry name" value="Cyt_P450_CS"/>
</dbReference>
<evidence type="ECO:0000256" key="4">
    <source>
        <dbReference type="RuleBase" id="RU000461"/>
    </source>
</evidence>
<dbReference type="InterPro" id="IPR002397">
    <property type="entry name" value="Cyt_P450_B"/>
</dbReference>
<dbReference type="PANTHER" id="PTHR46696:SF1">
    <property type="entry name" value="CYTOCHROME P450 YJIB-RELATED"/>
    <property type="match status" value="1"/>
</dbReference>
<evidence type="ECO:0000256" key="1">
    <source>
        <dbReference type="ARBA" id="ARBA00010617"/>
    </source>
</evidence>
<dbReference type="PROSITE" id="PS00086">
    <property type="entry name" value="CYTOCHROME_P450"/>
    <property type="match status" value="1"/>
</dbReference>
<dbReference type="InterPro" id="IPR001128">
    <property type="entry name" value="Cyt_P450"/>
</dbReference>
<dbReference type="EMBL" id="JAAOIW010000004">
    <property type="protein sequence ID" value="NHN30802.1"/>
    <property type="molecule type" value="Genomic_DNA"/>
</dbReference>
<evidence type="ECO:0000313" key="6">
    <source>
        <dbReference type="Proteomes" id="UP001165962"/>
    </source>
</evidence>
<gene>
    <name evidence="5" type="ORF">G9U52_13255</name>
</gene>
<organism evidence="5 6">
    <name type="scientific">Paenibacillus agricola</name>
    <dbReference type="NCBI Taxonomy" id="2716264"/>
    <lineage>
        <taxon>Bacteria</taxon>
        <taxon>Bacillati</taxon>
        <taxon>Bacillota</taxon>
        <taxon>Bacilli</taxon>
        <taxon>Bacillales</taxon>
        <taxon>Paenibacillaceae</taxon>
        <taxon>Paenibacillus</taxon>
    </lineage>
</organism>
<dbReference type="CDD" id="cd11032">
    <property type="entry name" value="P450_EryK-like"/>
    <property type="match status" value="1"/>
</dbReference>
<evidence type="ECO:0000256" key="2">
    <source>
        <dbReference type="ARBA" id="ARBA00022617"/>
    </source>
</evidence>
<sequence length="407" mass="46985">MKQAILTHEIPGFKTKEEFWNPYHWYKEMRDNHPVYYHEGQQVWNVFTYENVKRVLSDYQLFSSKSERTQIAALSQDSGELDRTTVIFSDPPEHRKRRSLLSAAFTPRHLKNWEPRINTIVNELIQDMDQMSEIDIVGSFAIPLPITIIAELLGVPAVDRKLFKQWVDIIFLPFSSGNLAEQNEKKAKAALEFSEYLHPVIKGKRENPGDDIISDLINVEVDEDRLTDDEIIKMTRGLLGAGLETTSHLIANCFYSFLYDKPGIYQTLREDIDLVPKAIEEVLRYRFNIMKLERTIKEDTDLFGPKMKKGEMIIAWTSAANLDEAVFPHPEQFDIFRPNNREHLTFGNGPHFCLGAPLARLEVEIALKAFIKHYPNIQSVPSFDFVDHLSFSAFGQSLNYLPIIAEH</sequence>
<accession>A0ABX0J359</accession>